<name>G0UBU0_TRYVY</name>
<gene>
    <name evidence="2" type="ORF">TVY486_1107720</name>
</gene>
<protein>
    <submittedName>
        <fullName evidence="2">Uncharacterized protein</fullName>
    </submittedName>
</protein>
<dbReference type="EMBL" id="HE573027">
    <property type="protein sequence ID" value="CCC53288.1"/>
    <property type="molecule type" value="Genomic_DNA"/>
</dbReference>
<sequence length="148" mass="16649">MVILTLLDIVKMLPSGLGQQCDTEFSQTNRAPKMRIVSVAANRPDFKHGQNYKYKISQGVGKITSCKVDTAAKQKYNCLASSSSCAVLNKWYLSLLHLLLEGESKWRRTICIAYCVAEEVVDMCEILSSVLSVAYRTQYSRMEREKGV</sequence>
<keyword evidence="1" id="KW-0732">Signal</keyword>
<reference evidence="2" key="1">
    <citation type="journal article" date="2012" name="Proc. Natl. Acad. Sci. U.S.A.">
        <title>Antigenic diversity is generated by distinct evolutionary mechanisms in African trypanosome species.</title>
        <authorList>
            <person name="Jackson A.P."/>
            <person name="Berry A."/>
            <person name="Aslett M."/>
            <person name="Allison H.C."/>
            <person name="Burton P."/>
            <person name="Vavrova-Anderson J."/>
            <person name="Brown R."/>
            <person name="Browne H."/>
            <person name="Corton N."/>
            <person name="Hauser H."/>
            <person name="Gamble J."/>
            <person name="Gilderthorp R."/>
            <person name="Marcello L."/>
            <person name="McQuillan J."/>
            <person name="Otto T.D."/>
            <person name="Quail M.A."/>
            <person name="Sanders M.J."/>
            <person name="van Tonder A."/>
            <person name="Ginger M.L."/>
            <person name="Field M.C."/>
            <person name="Barry J.D."/>
            <person name="Hertz-Fowler C."/>
            <person name="Berriman M."/>
        </authorList>
    </citation>
    <scope>NUCLEOTIDE SEQUENCE</scope>
    <source>
        <strain evidence="2">Y486</strain>
    </source>
</reference>
<dbReference type="AlphaFoldDB" id="G0UBU0"/>
<evidence type="ECO:0000256" key="1">
    <source>
        <dbReference type="SAM" id="SignalP"/>
    </source>
</evidence>
<organism evidence="2">
    <name type="scientific">Trypanosoma vivax (strain Y486)</name>
    <dbReference type="NCBI Taxonomy" id="1055687"/>
    <lineage>
        <taxon>Eukaryota</taxon>
        <taxon>Discoba</taxon>
        <taxon>Euglenozoa</taxon>
        <taxon>Kinetoplastea</taxon>
        <taxon>Metakinetoplastina</taxon>
        <taxon>Trypanosomatida</taxon>
        <taxon>Trypanosomatidae</taxon>
        <taxon>Trypanosoma</taxon>
        <taxon>Duttonella</taxon>
    </lineage>
</organism>
<proteinExistence type="predicted"/>
<accession>G0UBU0</accession>
<feature type="chain" id="PRO_5003410111" evidence="1">
    <location>
        <begin position="19"/>
        <end position="148"/>
    </location>
</feature>
<feature type="signal peptide" evidence="1">
    <location>
        <begin position="1"/>
        <end position="18"/>
    </location>
</feature>
<evidence type="ECO:0000313" key="2">
    <source>
        <dbReference type="EMBL" id="CCC53288.1"/>
    </source>
</evidence>